<keyword evidence="2" id="KW-1185">Reference proteome</keyword>
<gene>
    <name evidence="1" type="ORF">G5C51_33110</name>
</gene>
<dbReference type="AlphaFoldDB" id="A0A6G4UBF9"/>
<organism evidence="1 2">
    <name type="scientific">Streptomyces coryli</name>
    <dbReference type="NCBI Taxonomy" id="1128680"/>
    <lineage>
        <taxon>Bacteria</taxon>
        <taxon>Bacillati</taxon>
        <taxon>Actinomycetota</taxon>
        <taxon>Actinomycetes</taxon>
        <taxon>Kitasatosporales</taxon>
        <taxon>Streptomycetaceae</taxon>
        <taxon>Streptomyces</taxon>
    </lineage>
</organism>
<comment type="caution">
    <text evidence="1">The sequence shown here is derived from an EMBL/GenBank/DDBJ whole genome shotgun (WGS) entry which is preliminary data.</text>
</comment>
<dbReference type="RefSeq" id="WP_165242927.1">
    <property type="nucleotide sequence ID" value="NZ_JAAKZV010000225.1"/>
</dbReference>
<accession>A0A6G4UBF9</accession>
<reference evidence="1 2" key="1">
    <citation type="submission" date="2020-02" db="EMBL/GenBank/DDBJ databases">
        <title>Whole-genome analyses of novel actinobacteria.</title>
        <authorList>
            <person name="Sahin N."/>
        </authorList>
    </citation>
    <scope>NUCLEOTIDE SEQUENCE [LARGE SCALE GENOMIC DNA]</scope>
    <source>
        <strain evidence="1 2">A7024</strain>
    </source>
</reference>
<evidence type="ECO:0008006" key="3">
    <source>
        <dbReference type="Google" id="ProtNLM"/>
    </source>
</evidence>
<evidence type="ECO:0000313" key="1">
    <source>
        <dbReference type="EMBL" id="NGN68718.1"/>
    </source>
</evidence>
<sequence>MREAPPTWEGTMEFIQIIDYETDKPEQMQALADQFRKEREGQSGGPARITVVQDRNNRKRHLTIAEFDSYEEAQRNNDRPETQKFAEQMMALCTKPAVFIDCDLRQQFTR</sequence>
<protein>
    <recommendedName>
        <fullName evidence="3">ABM domain-containing protein</fullName>
    </recommendedName>
</protein>
<name>A0A6G4UBF9_9ACTN</name>
<dbReference type="EMBL" id="JAAKZV010000225">
    <property type="protein sequence ID" value="NGN68718.1"/>
    <property type="molecule type" value="Genomic_DNA"/>
</dbReference>
<evidence type="ECO:0000313" key="2">
    <source>
        <dbReference type="Proteomes" id="UP000481583"/>
    </source>
</evidence>
<dbReference type="Proteomes" id="UP000481583">
    <property type="component" value="Unassembled WGS sequence"/>
</dbReference>
<proteinExistence type="predicted"/>